<dbReference type="InterPro" id="IPR001789">
    <property type="entry name" value="Sig_transdc_resp-reg_receiver"/>
</dbReference>
<dbReference type="GO" id="GO:0000160">
    <property type="term" value="P:phosphorelay signal transduction system"/>
    <property type="evidence" value="ECO:0007669"/>
    <property type="project" value="UniProtKB-KW"/>
</dbReference>
<dbReference type="Proteomes" id="UP000625316">
    <property type="component" value="Unassembled WGS sequence"/>
</dbReference>
<dbReference type="Gene3D" id="3.40.50.2300">
    <property type="match status" value="1"/>
</dbReference>
<feature type="modified residue" description="4-aspartylphosphate" evidence="3">
    <location>
        <position position="52"/>
    </location>
</feature>
<dbReference type="SMART" id="SM00448">
    <property type="entry name" value="REC"/>
    <property type="match status" value="1"/>
</dbReference>
<dbReference type="PANTHER" id="PTHR44591:SF14">
    <property type="entry name" value="PROTEIN PILG"/>
    <property type="match status" value="1"/>
</dbReference>
<keyword evidence="6" id="KW-1185">Reference proteome</keyword>
<dbReference type="PROSITE" id="PS50110">
    <property type="entry name" value="RESPONSE_REGULATORY"/>
    <property type="match status" value="1"/>
</dbReference>
<dbReference type="InterPro" id="IPR050595">
    <property type="entry name" value="Bact_response_regulator"/>
</dbReference>
<name>A0A928Z3G7_9CYAN</name>
<dbReference type="AlphaFoldDB" id="A0A928Z3G7"/>
<evidence type="ECO:0000259" key="4">
    <source>
        <dbReference type="PROSITE" id="PS50110"/>
    </source>
</evidence>
<reference evidence="5" key="1">
    <citation type="submission" date="2020-10" db="EMBL/GenBank/DDBJ databases">
        <authorList>
            <person name="Castelo-Branco R."/>
            <person name="Eusebio N."/>
            <person name="Adriana R."/>
            <person name="Vieira A."/>
            <person name="Brugerolle De Fraissinette N."/>
            <person name="Rezende De Castro R."/>
            <person name="Schneider M.P."/>
            <person name="Vasconcelos V."/>
            <person name="Leao P.N."/>
        </authorList>
    </citation>
    <scope>NUCLEOTIDE SEQUENCE</scope>
    <source>
        <strain evidence="5">LEGE 11480</strain>
    </source>
</reference>
<dbReference type="InterPro" id="IPR011006">
    <property type="entry name" value="CheY-like_superfamily"/>
</dbReference>
<feature type="domain" description="Response regulatory" evidence="4">
    <location>
        <begin position="3"/>
        <end position="119"/>
    </location>
</feature>
<dbReference type="Pfam" id="PF00072">
    <property type="entry name" value="Response_reg"/>
    <property type="match status" value="1"/>
</dbReference>
<evidence type="ECO:0000256" key="3">
    <source>
        <dbReference type="PROSITE-ProRule" id="PRU00169"/>
    </source>
</evidence>
<protein>
    <submittedName>
        <fullName evidence="5">Response regulator</fullName>
    </submittedName>
</protein>
<sequence>MTTILVVEDTASQAEIITGTLKTAGFATLWVGSSEEAKAKIEQQKPDAIVMDVVLPGASGFELCRELKDNPITKDIPVVLCSTKDSEMDKFWGLKQGASSYITKPINSDELLRAVQLLVA</sequence>
<proteinExistence type="predicted"/>
<evidence type="ECO:0000313" key="5">
    <source>
        <dbReference type="EMBL" id="MBE9029285.1"/>
    </source>
</evidence>
<gene>
    <name evidence="5" type="ORF">IQ266_05855</name>
</gene>
<comment type="caution">
    <text evidence="5">The sequence shown here is derived from an EMBL/GenBank/DDBJ whole genome shotgun (WGS) entry which is preliminary data.</text>
</comment>
<accession>A0A928Z3G7</accession>
<keyword evidence="1 3" id="KW-0597">Phosphoprotein</keyword>
<dbReference type="CDD" id="cd17574">
    <property type="entry name" value="REC_OmpR"/>
    <property type="match status" value="1"/>
</dbReference>
<dbReference type="PANTHER" id="PTHR44591">
    <property type="entry name" value="STRESS RESPONSE REGULATOR PROTEIN 1"/>
    <property type="match status" value="1"/>
</dbReference>
<dbReference type="SUPFAM" id="SSF52172">
    <property type="entry name" value="CheY-like"/>
    <property type="match status" value="1"/>
</dbReference>
<evidence type="ECO:0000313" key="6">
    <source>
        <dbReference type="Proteomes" id="UP000625316"/>
    </source>
</evidence>
<dbReference type="EMBL" id="JADEXQ010000014">
    <property type="protein sequence ID" value="MBE9029285.1"/>
    <property type="molecule type" value="Genomic_DNA"/>
</dbReference>
<evidence type="ECO:0000256" key="1">
    <source>
        <dbReference type="ARBA" id="ARBA00022553"/>
    </source>
</evidence>
<evidence type="ECO:0000256" key="2">
    <source>
        <dbReference type="ARBA" id="ARBA00023012"/>
    </source>
</evidence>
<dbReference type="RefSeq" id="WP_264324105.1">
    <property type="nucleotide sequence ID" value="NZ_JADEXQ010000014.1"/>
</dbReference>
<keyword evidence="2" id="KW-0902">Two-component regulatory system</keyword>
<organism evidence="5 6">
    <name type="scientific">Romeriopsis navalis LEGE 11480</name>
    <dbReference type="NCBI Taxonomy" id="2777977"/>
    <lineage>
        <taxon>Bacteria</taxon>
        <taxon>Bacillati</taxon>
        <taxon>Cyanobacteriota</taxon>
        <taxon>Cyanophyceae</taxon>
        <taxon>Leptolyngbyales</taxon>
        <taxon>Leptolyngbyaceae</taxon>
        <taxon>Romeriopsis</taxon>
        <taxon>Romeriopsis navalis</taxon>
    </lineage>
</organism>